<evidence type="ECO:0000313" key="1">
    <source>
        <dbReference type="EMBL" id="QKF68319.1"/>
    </source>
</evidence>
<reference evidence="1 2" key="1">
    <citation type="submission" date="2020-05" db="EMBL/GenBank/DDBJ databases">
        <title>Complete genome sequencing of Campylobacter and Arcobacter type strains.</title>
        <authorList>
            <person name="Miller W.G."/>
            <person name="Yee E."/>
        </authorList>
    </citation>
    <scope>NUCLEOTIDE SEQUENCE [LARGE SCALE GENOMIC DNA]</scope>
    <source>
        <strain evidence="1 2">LMG 26156</strain>
    </source>
</reference>
<organism evidence="1 2">
    <name type="scientific">Arcobacter venerupis</name>
    <dbReference type="NCBI Taxonomy" id="1054033"/>
    <lineage>
        <taxon>Bacteria</taxon>
        <taxon>Pseudomonadati</taxon>
        <taxon>Campylobacterota</taxon>
        <taxon>Epsilonproteobacteria</taxon>
        <taxon>Campylobacterales</taxon>
        <taxon>Arcobacteraceae</taxon>
        <taxon>Arcobacter</taxon>
    </lineage>
</organism>
<dbReference type="AlphaFoldDB" id="A0AAE7E5C0"/>
<dbReference type="Proteomes" id="UP000503482">
    <property type="component" value="Chromosome"/>
</dbReference>
<keyword evidence="2" id="KW-1185">Reference proteome</keyword>
<protein>
    <submittedName>
        <fullName evidence="1">Uncharacterized protein</fullName>
    </submittedName>
</protein>
<evidence type="ECO:0000313" key="2">
    <source>
        <dbReference type="Proteomes" id="UP000503482"/>
    </source>
</evidence>
<accession>A0AAE7E5C0</accession>
<dbReference type="RefSeq" id="WP_128360046.1">
    <property type="nucleotide sequence ID" value="NZ_CP053840.1"/>
</dbReference>
<gene>
    <name evidence="1" type="ORF">AVENP_2841</name>
</gene>
<name>A0AAE7E5C0_9BACT</name>
<proteinExistence type="predicted"/>
<sequence length="76" mass="8937">MKKIDKNIWLSASKKQETLRDFSDNEAHLKWMCRELECDKDEILFTKDEADVLAKNNSAYNELKLIMNAELMEIDA</sequence>
<dbReference type="KEGG" id="avp:AVENP_2841"/>
<dbReference type="EMBL" id="CP053840">
    <property type="protein sequence ID" value="QKF68319.1"/>
    <property type="molecule type" value="Genomic_DNA"/>
</dbReference>